<dbReference type="InterPro" id="IPR001005">
    <property type="entry name" value="SANT/Myb"/>
</dbReference>
<comment type="caution">
    <text evidence="2">The sequence shown here is derived from an EMBL/GenBank/DDBJ whole genome shotgun (WGS) entry which is preliminary data.</text>
</comment>
<accession>A0A445JES0</accession>
<dbReference type="GO" id="GO:0051083">
    <property type="term" value="P:'de novo' cotranslational protein folding"/>
    <property type="evidence" value="ECO:0007669"/>
    <property type="project" value="InterPro"/>
</dbReference>
<feature type="domain" description="Myb-like" evidence="1">
    <location>
        <begin position="95"/>
        <end position="141"/>
    </location>
</feature>
<evidence type="ECO:0000313" key="3">
    <source>
        <dbReference type="Proteomes" id="UP000289340"/>
    </source>
</evidence>
<dbReference type="PANTHER" id="PTHR43999:SF3">
    <property type="entry name" value="TRANSCRIPTION FACTOR MAMYB"/>
    <property type="match status" value="1"/>
</dbReference>
<dbReference type="GO" id="GO:0006450">
    <property type="term" value="P:regulation of translational fidelity"/>
    <property type="evidence" value="ECO:0007669"/>
    <property type="project" value="InterPro"/>
</dbReference>
<sequence>MSRPLRTCFLAIPFQVFAREWSSVGKPGRWEAIAAAFGGRHRVESVIKKAKELGEKRVDDSESYAQFLKKRKALDKRVVEENEGESEGKAVDNGWSSAEDIALLNALKAFPKEASMRWEKVAAAFPGRSKPACMKRFAELKKGFLTAKAAAE</sequence>
<dbReference type="GO" id="GO:0043022">
    <property type="term" value="F:ribosome binding"/>
    <property type="evidence" value="ECO:0007669"/>
    <property type="project" value="InterPro"/>
</dbReference>
<dbReference type="InterPro" id="IPR009057">
    <property type="entry name" value="Homeodomain-like_sf"/>
</dbReference>
<dbReference type="PANTHER" id="PTHR43999">
    <property type="entry name" value="DNAJ HOMOLOG SUBFAMILY C MEMBER 2"/>
    <property type="match status" value="1"/>
</dbReference>
<dbReference type="AlphaFoldDB" id="A0A445JES0"/>
<dbReference type="Gene3D" id="1.10.10.60">
    <property type="entry name" value="Homeodomain-like"/>
    <property type="match status" value="2"/>
</dbReference>
<dbReference type="GO" id="GO:0005829">
    <property type="term" value="C:cytosol"/>
    <property type="evidence" value="ECO:0007669"/>
    <property type="project" value="TreeGrafter"/>
</dbReference>
<proteinExistence type="predicted"/>
<dbReference type="FunFam" id="1.10.10.60:FF:000416">
    <property type="entry name" value="Myb family transcription factor"/>
    <property type="match status" value="1"/>
</dbReference>
<reference evidence="2 3" key="1">
    <citation type="submission" date="2018-09" db="EMBL/GenBank/DDBJ databases">
        <title>A high-quality reference genome of wild soybean provides a powerful tool to mine soybean genomes.</title>
        <authorList>
            <person name="Xie M."/>
            <person name="Chung C.Y.L."/>
            <person name="Li M.-W."/>
            <person name="Wong F.-L."/>
            <person name="Chan T.-F."/>
            <person name="Lam H.-M."/>
        </authorList>
    </citation>
    <scope>NUCLEOTIDE SEQUENCE [LARGE SCALE GENOMIC DNA]</scope>
    <source>
        <strain evidence="3">cv. W05</strain>
        <tissue evidence="2">Hypocotyl of etiolated seedlings</tissue>
    </source>
</reference>
<dbReference type="SUPFAM" id="SSF46689">
    <property type="entry name" value="Homeodomain-like"/>
    <property type="match status" value="1"/>
</dbReference>
<dbReference type="SMART" id="SM00717">
    <property type="entry name" value="SANT"/>
    <property type="match status" value="1"/>
</dbReference>
<dbReference type="InterPro" id="IPR044634">
    <property type="entry name" value="Zuotin/DnaJC2"/>
</dbReference>
<protein>
    <submittedName>
        <fullName evidence="2">Transcription factor MAMYB</fullName>
    </submittedName>
</protein>
<dbReference type="Pfam" id="PF00249">
    <property type="entry name" value="Myb_DNA-binding"/>
    <property type="match status" value="1"/>
</dbReference>
<dbReference type="GO" id="GO:0030544">
    <property type="term" value="F:Hsp70 protein binding"/>
    <property type="evidence" value="ECO:0007669"/>
    <property type="project" value="InterPro"/>
</dbReference>
<evidence type="ECO:0000313" key="2">
    <source>
        <dbReference type="EMBL" id="RZB96952.1"/>
    </source>
</evidence>
<dbReference type="PROSITE" id="PS50090">
    <property type="entry name" value="MYB_LIKE"/>
    <property type="match status" value="1"/>
</dbReference>
<dbReference type="EMBL" id="QZWG01000008">
    <property type="protein sequence ID" value="RZB96952.1"/>
    <property type="molecule type" value="Genomic_DNA"/>
</dbReference>
<dbReference type="Proteomes" id="UP000289340">
    <property type="component" value="Chromosome 8"/>
</dbReference>
<name>A0A445JES0_GLYSO</name>
<keyword evidence="3" id="KW-1185">Reference proteome</keyword>
<dbReference type="CDD" id="cd00167">
    <property type="entry name" value="SANT"/>
    <property type="match status" value="1"/>
</dbReference>
<gene>
    <name evidence="2" type="ORF">D0Y65_020579</name>
</gene>
<dbReference type="Pfam" id="PF23082">
    <property type="entry name" value="Myb_DNA-binding_2"/>
    <property type="match status" value="1"/>
</dbReference>
<organism evidence="2 3">
    <name type="scientific">Glycine soja</name>
    <name type="common">Wild soybean</name>
    <dbReference type="NCBI Taxonomy" id="3848"/>
    <lineage>
        <taxon>Eukaryota</taxon>
        <taxon>Viridiplantae</taxon>
        <taxon>Streptophyta</taxon>
        <taxon>Embryophyta</taxon>
        <taxon>Tracheophyta</taxon>
        <taxon>Spermatophyta</taxon>
        <taxon>Magnoliopsida</taxon>
        <taxon>eudicotyledons</taxon>
        <taxon>Gunneridae</taxon>
        <taxon>Pentapetalae</taxon>
        <taxon>rosids</taxon>
        <taxon>fabids</taxon>
        <taxon>Fabales</taxon>
        <taxon>Fabaceae</taxon>
        <taxon>Papilionoideae</taxon>
        <taxon>50 kb inversion clade</taxon>
        <taxon>NPAAA clade</taxon>
        <taxon>indigoferoid/millettioid clade</taxon>
        <taxon>Phaseoleae</taxon>
        <taxon>Glycine</taxon>
        <taxon>Glycine subgen. Soja</taxon>
    </lineage>
</organism>
<evidence type="ECO:0000259" key="1">
    <source>
        <dbReference type="PROSITE" id="PS50090"/>
    </source>
</evidence>